<organism evidence="1 2">
    <name type="scientific">Hymenobacter metallilatus</name>
    <dbReference type="NCBI Taxonomy" id="2493666"/>
    <lineage>
        <taxon>Bacteria</taxon>
        <taxon>Pseudomonadati</taxon>
        <taxon>Bacteroidota</taxon>
        <taxon>Cytophagia</taxon>
        <taxon>Cytophagales</taxon>
        <taxon>Hymenobacteraceae</taxon>
        <taxon>Hymenobacter</taxon>
    </lineage>
</organism>
<evidence type="ECO:0000313" key="2">
    <source>
        <dbReference type="Proteomes" id="UP000280066"/>
    </source>
</evidence>
<protein>
    <recommendedName>
        <fullName evidence="3">DUF5025 domain-containing protein</fullName>
    </recommendedName>
</protein>
<reference evidence="1 2" key="1">
    <citation type="submission" date="2018-12" db="EMBL/GenBank/DDBJ databases">
        <authorList>
            <person name="Feng G."/>
            <person name="Zhu H."/>
        </authorList>
    </citation>
    <scope>NUCLEOTIDE SEQUENCE [LARGE SCALE GENOMIC DNA]</scope>
    <source>
        <strain evidence="1 2">9PBR-2</strain>
    </source>
</reference>
<dbReference type="AlphaFoldDB" id="A0A428JT14"/>
<evidence type="ECO:0000313" key="1">
    <source>
        <dbReference type="EMBL" id="RSK37186.1"/>
    </source>
</evidence>
<sequence>MRLYPIPWLLLLTLAACKKDEVDALPKATQDGRGTMGCLVEGKAWTPYIAPQLGGGSPYVAYYRYRTSPGVALTMLFTRNARDKTPASSIYFFLPNTVGPGSVALDQPADPIRASFNPAYANYSDYKTGLQVDYLTGPTAPGTLTLTRFDTVARVASGTFSFTARALDGSTVQVTDGRFDVRLEKR</sequence>
<dbReference type="Proteomes" id="UP000280066">
    <property type="component" value="Unassembled WGS sequence"/>
</dbReference>
<proteinExistence type="predicted"/>
<dbReference type="RefSeq" id="WP_125425576.1">
    <property type="nucleotide sequence ID" value="NZ_RWIS01000001.1"/>
</dbReference>
<name>A0A428JT14_9BACT</name>
<keyword evidence="2" id="KW-1185">Reference proteome</keyword>
<gene>
    <name evidence="1" type="ORF">EI290_00530</name>
</gene>
<accession>A0A428JT14</accession>
<comment type="caution">
    <text evidence="1">The sequence shown here is derived from an EMBL/GenBank/DDBJ whole genome shotgun (WGS) entry which is preliminary data.</text>
</comment>
<dbReference type="PROSITE" id="PS51257">
    <property type="entry name" value="PROKAR_LIPOPROTEIN"/>
    <property type="match status" value="1"/>
</dbReference>
<dbReference type="EMBL" id="RWIS01000001">
    <property type="protein sequence ID" value="RSK37186.1"/>
    <property type="molecule type" value="Genomic_DNA"/>
</dbReference>
<evidence type="ECO:0008006" key="3">
    <source>
        <dbReference type="Google" id="ProtNLM"/>
    </source>
</evidence>
<dbReference type="OrthoDB" id="949867at2"/>